<keyword evidence="4" id="KW-1185">Reference proteome</keyword>
<feature type="compositionally biased region" description="Polar residues" evidence="1">
    <location>
        <begin position="183"/>
        <end position="194"/>
    </location>
</feature>
<protein>
    <submittedName>
        <fullName evidence="2">DUF3769 domain-containing protein</fullName>
    </submittedName>
    <submittedName>
        <fullName evidence="3">Organic solvent tolerance protein OstA</fullName>
    </submittedName>
</protein>
<evidence type="ECO:0000256" key="1">
    <source>
        <dbReference type="SAM" id="MobiDB-lite"/>
    </source>
</evidence>
<feature type="compositionally biased region" description="Pro residues" evidence="1">
    <location>
        <begin position="1"/>
        <end position="13"/>
    </location>
</feature>
<accession>A0A0C1N072</accession>
<dbReference type="Proteomes" id="UP000029738">
    <property type="component" value="Unassembled WGS sequence"/>
</dbReference>
<dbReference type="PANTHER" id="PTHR30189:SF1">
    <property type="entry name" value="LPS-ASSEMBLY PROTEIN LPTD"/>
    <property type="match status" value="1"/>
</dbReference>
<feature type="region of interest" description="Disordered" evidence="1">
    <location>
        <begin position="137"/>
        <end position="219"/>
    </location>
</feature>
<reference evidence="3" key="1">
    <citation type="journal article" date="2015" name="Genome Announc.">
        <title>Draft Genome Sequence of Tolypothrix boutellei Strain VB521301.</title>
        <authorList>
            <person name="Chandrababunaidu M.M."/>
            <person name="Singh D."/>
            <person name="Sen D."/>
            <person name="Bhan S."/>
            <person name="Das S."/>
            <person name="Gupta A."/>
            <person name="Adhikary S.P."/>
            <person name="Tripathy S."/>
        </authorList>
    </citation>
    <scope>NUCLEOTIDE SEQUENCE</scope>
    <source>
        <strain evidence="3">VB521301</strain>
    </source>
</reference>
<dbReference type="Pfam" id="PF12600">
    <property type="entry name" value="DUF3769"/>
    <property type="match status" value="1"/>
</dbReference>
<dbReference type="GO" id="GO:1990351">
    <property type="term" value="C:transporter complex"/>
    <property type="evidence" value="ECO:0007669"/>
    <property type="project" value="TreeGrafter"/>
</dbReference>
<dbReference type="RefSeq" id="WP_050046854.1">
    <property type="nucleotide sequence ID" value="NZ_JHEG04000001.1"/>
</dbReference>
<feature type="compositionally biased region" description="Polar residues" evidence="1">
    <location>
        <begin position="54"/>
        <end position="80"/>
    </location>
</feature>
<dbReference type="InterPro" id="IPR022244">
    <property type="entry name" value="DUF3769"/>
</dbReference>
<feature type="compositionally biased region" description="Polar residues" evidence="1">
    <location>
        <begin position="137"/>
        <end position="164"/>
    </location>
</feature>
<dbReference type="EMBL" id="JHEG04000001">
    <property type="protein sequence ID" value="KAF3888535.1"/>
    <property type="molecule type" value="Genomic_DNA"/>
</dbReference>
<dbReference type="InterPro" id="IPR050218">
    <property type="entry name" value="LptD"/>
</dbReference>
<organism evidence="3">
    <name type="scientific">Tolypothrix bouteillei VB521301</name>
    <dbReference type="NCBI Taxonomy" id="1479485"/>
    <lineage>
        <taxon>Bacteria</taxon>
        <taxon>Bacillati</taxon>
        <taxon>Cyanobacteriota</taxon>
        <taxon>Cyanophyceae</taxon>
        <taxon>Nostocales</taxon>
        <taxon>Tolypothrichaceae</taxon>
        <taxon>Tolypothrix</taxon>
    </lineage>
</organism>
<name>A0A0C1N072_9CYAN</name>
<comment type="caution">
    <text evidence="3">The sequence shown here is derived from an EMBL/GenBank/DDBJ whole genome shotgun (WGS) entry which is preliminary data.</text>
</comment>
<reference evidence="2" key="2">
    <citation type="submission" date="2019-11" db="EMBL/GenBank/DDBJ databases">
        <title>Improved Assembly of Tolypothrix boutellei genome.</title>
        <authorList>
            <person name="Sarangi A.N."/>
            <person name="Mukherjee M."/>
            <person name="Ghosh S."/>
            <person name="Singh D."/>
            <person name="Das A."/>
            <person name="Kant S."/>
            <person name="Prusty A."/>
            <person name="Tripathy S."/>
        </authorList>
    </citation>
    <scope>NUCLEOTIDE SEQUENCE</scope>
    <source>
        <strain evidence="2">VB521301</strain>
    </source>
</reference>
<dbReference type="STRING" id="1479485.DA73_0244005"/>
<evidence type="ECO:0000313" key="3">
    <source>
        <dbReference type="EMBL" id="KIE07932.1"/>
    </source>
</evidence>
<sequence>MLHPVLPPEPLPIVEPVQSANSTTPMVSEIGLNAMSEKTLENQEKSEGRREKLNFQTTRNTSTENQLQVAQTLPAPSQPETFPPEFSPVTVSKSAAFLGENLSIGFPLQQVQSLHPNLGENPATQAKVLPKSLKLKNLSQQQTASVEESTQPQNQSPTNPEQSPNRPPVQIEFKVRGEEDTQPAPNQTQSVLEKQNNTTTPQQNQPSGTTSAPSTPTPGERIVEVISDRQQYDEQRRVITAEGNVVVRFDGAVVDADRVQVNMDNLIAVGDGNVALTRGDQVLRGQKFTYNFIQDDGELLNGSGEVFIPSAGQDLSFLPTDVTTGGVPARPLSDRIRQNQPLQAGSSGGLNINLGGGGGASNIPVPKQGGQVRRVRFEAGRIDFYARGWQARDVRLTNDPFSPPELEIRADTVTLTREAPLRDRIKTQRQRLVFDRGFSVPIPKNEQVIDRRERDVTPGLFSIGYDGDQRGGVYIERSFKPIDTEGVTFSLTPQFYPQKAVQGGTENPASLFGIKSTVRAIVSPRTSLEGSGLLTSFDLNDLEDNLRASVRLRQLLLDEQKPHTLTLEYSYRDRLYNGTLGFQTVQSSFGGIITSPIIPLGKSGLNLSYQGGAQLIEANTDRQDLLEADRRNNRVSLTRLQASAALNGGVTLWQGKPLPATPTQGLRYTANPVVPYVQAFGGLTGTTSHYSSGDNQSTLFATVGLQGQFGHFSRPFFDYTGFVISYSQGLNSGLSPFLFDRSVDNKVLRAGITQQIYGPFRFGFETSINLDTGERASTDYVVEYSRRTYGITLRYNPVQQLGGISFRISDFNWSGGTDPFSDPNEVKPVVGGVRQQ</sequence>
<gene>
    <name evidence="3" type="ORF">DA73_0244005</name>
    <name evidence="2" type="ORF">DA73_0400025945</name>
</gene>
<evidence type="ECO:0000313" key="2">
    <source>
        <dbReference type="EMBL" id="KAF3888535.1"/>
    </source>
</evidence>
<dbReference type="GO" id="GO:0009279">
    <property type="term" value="C:cell outer membrane"/>
    <property type="evidence" value="ECO:0007669"/>
    <property type="project" value="TreeGrafter"/>
</dbReference>
<dbReference type="PANTHER" id="PTHR30189">
    <property type="entry name" value="LPS-ASSEMBLY PROTEIN"/>
    <property type="match status" value="1"/>
</dbReference>
<dbReference type="OrthoDB" id="441598at2"/>
<dbReference type="AlphaFoldDB" id="A0A0C1N072"/>
<feature type="region of interest" description="Disordered" evidence="1">
    <location>
        <begin position="1"/>
        <end position="85"/>
    </location>
</feature>
<proteinExistence type="predicted"/>
<feature type="compositionally biased region" description="Low complexity" evidence="1">
    <location>
        <begin position="195"/>
        <end position="219"/>
    </location>
</feature>
<dbReference type="EMBL" id="JHEG02000059">
    <property type="protein sequence ID" value="KIE07932.1"/>
    <property type="molecule type" value="Genomic_DNA"/>
</dbReference>
<evidence type="ECO:0000313" key="4">
    <source>
        <dbReference type="Proteomes" id="UP000029738"/>
    </source>
</evidence>
<feature type="compositionally biased region" description="Basic and acidic residues" evidence="1">
    <location>
        <begin position="38"/>
        <end position="53"/>
    </location>
</feature>